<dbReference type="InterPro" id="IPR009057">
    <property type="entry name" value="Homeodomain-like_sf"/>
</dbReference>
<feature type="region of interest" description="Disordered" evidence="5">
    <location>
        <begin position="241"/>
        <end position="267"/>
    </location>
</feature>
<dbReference type="PRINTS" id="PR00328">
    <property type="entry name" value="SAR1GTPBP"/>
</dbReference>
<dbReference type="GO" id="GO:0015074">
    <property type="term" value="P:DNA integration"/>
    <property type="evidence" value="ECO:0007669"/>
    <property type="project" value="InterPro"/>
</dbReference>
<proteinExistence type="predicted"/>
<evidence type="ECO:0000259" key="6">
    <source>
        <dbReference type="Pfam" id="PF01498"/>
    </source>
</evidence>
<dbReference type="SUPFAM" id="SSF52540">
    <property type="entry name" value="P-loop containing nucleoside triphosphate hydrolases"/>
    <property type="match status" value="1"/>
</dbReference>
<keyword evidence="8" id="KW-1185">Reference proteome</keyword>
<feature type="binding site" evidence="4">
    <location>
        <position position="71"/>
    </location>
    <ligand>
        <name>Mg(2+)</name>
        <dbReference type="ChEBI" id="CHEBI:18420"/>
    </ligand>
</feature>
<dbReference type="GO" id="GO:0060170">
    <property type="term" value="C:ciliary membrane"/>
    <property type="evidence" value="ECO:0007669"/>
    <property type="project" value="TreeGrafter"/>
</dbReference>
<dbReference type="EMBL" id="RJVU01036043">
    <property type="protein sequence ID" value="ROL47080.1"/>
    <property type="molecule type" value="Genomic_DNA"/>
</dbReference>
<dbReference type="InterPro" id="IPR051995">
    <property type="entry name" value="Ciliary_GTPase"/>
</dbReference>
<feature type="binding site" evidence="3">
    <location>
        <position position="110"/>
    </location>
    <ligand>
        <name>GTP</name>
        <dbReference type="ChEBI" id="CHEBI:37565"/>
    </ligand>
</feature>
<dbReference type="Gene3D" id="3.30.420.10">
    <property type="entry name" value="Ribonuclease H-like superfamily/Ribonuclease H"/>
    <property type="match status" value="2"/>
</dbReference>
<evidence type="ECO:0000256" key="4">
    <source>
        <dbReference type="PIRSR" id="PIRSR606689-2"/>
    </source>
</evidence>
<feature type="binding site" evidence="3">
    <location>
        <begin position="64"/>
        <end position="71"/>
    </location>
    <ligand>
        <name>GTP</name>
        <dbReference type="ChEBI" id="CHEBI:37565"/>
    </ligand>
</feature>
<dbReference type="GO" id="GO:0003924">
    <property type="term" value="F:GTPase activity"/>
    <property type="evidence" value="ECO:0007669"/>
    <property type="project" value="InterPro"/>
</dbReference>
<gene>
    <name evidence="7" type="ORF">DPX16_18878</name>
</gene>
<keyword evidence="1 3" id="KW-0547">Nucleotide-binding</keyword>
<dbReference type="Gene3D" id="3.40.50.300">
    <property type="entry name" value="P-loop containing nucleotide triphosphate hydrolases"/>
    <property type="match status" value="1"/>
</dbReference>
<dbReference type="InterPro" id="IPR002492">
    <property type="entry name" value="Transposase_Tc1-like"/>
</dbReference>
<dbReference type="GO" id="GO:0097500">
    <property type="term" value="P:receptor localization to non-motile cilium"/>
    <property type="evidence" value="ECO:0007669"/>
    <property type="project" value="TreeGrafter"/>
</dbReference>
<dbReference type="GO" id="GO:1905515">
    <property type="term" value="P:non-motile cilium assembly"/>
    <property type="evidence" value="ECO:0007669"/>
    <property type="project" value="TreeGrafter"/>
</dbReference>
<sequence length="552" mass="63197">MIGCKDVMAFLPNSSHMRYELRRRWCSPWCSPPQVNMFNLMSNCCSWVSKLQQPLRKITVLVVGLDKAGKTSCVRGMLRVPPGDVGPTHGCVRTELKLENYLVNMLDMGGAPEVRGSWREHYGEAHGIIFVVDSSDRQRMKEVKEALVDLLKHPRVAGKPLLVLANKQDKINALLGNELIEILSLEKLVNQSRSLCHIEPCSASMDLRRWSDRKTLRGLRWLLRAVCLDYPDLCARVMRDGKRPLGPEEKERRGKIEKSRNKSKEERLATIKGHSKMCSFITQHNATDVAIGMLTAGMSTRAVTRELNVHFSTISRLQRRFREFGSTSSWPHNRRPCVTTPAHDLYIQHLHLQDRLRPATRTAAATIDLHNQRISAQTVSNCLRKAHLHARRPHRGFDLTAVRRRNRLEWANAHIRWRLALWRGVLFTDESRFSLYRADGRQRVWRRVGEQFADVNVVDRVAHGGSAVYAENIPVLARPAYSTDMSPTEHVWDALDRCIGQRVPVPANIQQLRTAIEEEWTNIPQATINNLINSMRRRCVALREANGGHTRY</sequence>
<dbReference type="GO" id="GO:0005525">
    <property type="term" value="F:GTP binding"/>
    <property type="evidence" value="ECO:0007669"/>
    <property type="project" value="UniProtKB-KW"/>
</dbReference>
<dbReference type="GO" id="GO:0003677">
    <property type="term" value="F:DNA binding"/>
    <property type="evidence" value="ECO:0007669"/>
    <property type="project" value="InterPro"/>
</dbReference>
<dbReference type="SMART" id="SM00177">
    <property type="entry name" value="ARF"/>
    <property type="match status" value="1"/>
</dbReference>
<name>A0A3N0YMD5_ANAGA</name>
<evidence type="ECO:0000313" key="7">
    <source>
        <dbReference type="EMBL" id="ROL47080.1"/>
    </source>
</evidence>
<feature type="binding site" evidence="3">
    <location>
        <begin position="166"/>
        <end position="169"/>
    </location>
    <ligand>
        <name>GTP</name>
        <dbReference type="ChEBI" id="CHEBI:37565"/>
    </ligand>
</feature>
<keyword evidence="2 3" id="KW-0342">GTP-binding</keyword>
<feature type="binding site" evidence="4">
    <location>
        <position position="88"/>
    </location>
    <ligand>
        <name>Mg(2+)</name>
        <dbReference type="ChEBI" id="CHEBI:18420"/>
    </ligand>
</feature>
<dbReference type="GO" id="GO:0046872">
    <property type="term" value="F:metal ion binding"/>
    <property type="evidence" value="ECO:0007669"/>
    <property type="project" value="UniProtKB-KW"/>
</dbReference>
<dbReference type="GO" id="GO:0097730">
    <property type="term" value="C:non-motile cilium"/>
    <property type="evidence" value="ECO:0007669"/>
    <property type="project" value="TreeGrafter"/>
</dbReference>
<accession>A0A3N0YMD5</accession>
<organism evidence="7 8">
    <name type="scientific">Anabarilius grahami</name>
    <name type="common">Kanglang fish</name>
    <name type="synonym">Barilius grahami</name>
    <dbReference type="NCBI Taxonomy" id="495550"/>
    <lineage>
        <taxon>Eukaryota</taxon>
        <taxon>Metazoa</taxon>
        <taxon>Chordata</taxon>
        <taxon>Craniata</taxon>
        <taxon>Vertebrata</taxon>
        <taxon>Euteleostomi</taxon>
        <taxon>Actinopterygii</taxon>
        <taxon>Neopterygii</taxon>
        <taxon>Teleostei</taxon>
        <taxon>Ostariophysi</taxon>
        <taxon>Cypriniformes</taxon>
        <taxon>Xenocyprididae</taxon>
        <taxon>Xenocypridinae</taxon>
        <taxon>Xenocypridinae incertae sedis</taxon>
        <taxon>Anabarilius</taxon>
    </lineage>
</organism>
<keyword evidence="4" id="KW-0460">Magnesium</keyword>
<comment type="caution">
    <text evidence="7">The sequence shown here is derived from an EMBL/GenBank/DDBJ whole genome shotgun (WGS) entry which is preliminary data.</text>
</comment>
<keyword evidence="4" id="KW-0479">Metal-binding</keyword>
<feature type="domain" description="Transposase Tc1-like" evidence="6">
    <location>
        <begin position="368"/>
        <end position="415"/>
    </location>
</feature>
<dbReference type="InterPro" id="IPR006689">
    <property type="entry name" value="Small_GTPase_ARF/SAR"/>
</dbReference>
<dbReference type="SMART" id="SM00178">
    <property type="entry name" value="SAR"/>
    <property type="match status" value="1"/>
</dbReference>
<protein>
    <submittedName>
        <fullName evidence="7">ADP-ribosylation factor-like protein 13B</fullName>
    </submittedName>
</protein>
<dbReference type="PANTHER" id="PTHR46090">
    <property type="entry name" value="ADP-RIBOSYLATION FACTOR-LIKE PROTEIN 13B"/>
    <property type="match status" value="1"/>
</dbReference>
<evidence type="ECO:0000256" key="5">
    <source>
        <dbReference type="SAM" id="MobiDB-lite"/>
    </source>
</evidence>
<dbReference type="CDD" id="cd04161">
    <property type="entry name" value="Arl2l1_Arl13_like"/>
    <property type="match status" value="1"/>
</dbReference>
<dbReference type="Pfam" id="PF00025">
    <property type="entry name" value="Arf"/>
    <property type="match status" value="1"/>
</dbReference>
<dbReference type="GO" id="GO:0006313">
    <property type="term" value="P:DNA transposition"/>
    <property type="evidence" value="ECO:0007669"/>
    <property type="project" value="InterPro"/>
</dbReference>
<dbReference type="PROSITE" id="PS51417">
    <property type="entry name" value="ARF"/>
    <property type="match status" value="1"/>
</dbReference>
<dbReference type="InterPro" id="IPR036397">
    <property type="entry name" value="RNaseH_sf"/>
</dbReference>
<dbReference type="PANTHER" id="PTHR46090:SF4">
    <property type="entry name" value="ADP RIBOSYLATION FACTOR LIKE GTPASE 13A"/>
    <property type="match status" value="1"/>
</dbReference>
<evidence type="ECO:0000313" key="8">
    <source>
        <dbReference type="Proteomes" id="UP000281406"/>
    </source>
</evidence>
<dbReference type="FunFam" id="3.40.50.300:FF:000415">
    <property type="entry name" value="ADP-ribosylation factor-like GTPase 13B"/>
    <property type="match status" value="1"/>
</dbReference>
<evidence type="ECO:0000256" key="1">
    <source>
        <dbReference type="ARBA" id="ARBA00022741"/>
    </source>
</evidence>
<dbReference type="AlphaFoldDB" id="A0A3N0YMD5"/>
<dbReference type="Proteomes" id="UP000281406">
    <property type="component" value="Unassembled WGS sequence"/>
</dbReference>
<dbReference type="Pfam" id="PF01498">
    <property type="entry name" value="HTH_Tnp_Tc3_2"/>
    <property type="match status" value="1"/>
</dbReference>
<dbReference type="SUPFAM" id="SSF46689">
    <property type="entry name" value="Homeodomain-like"/>
    <property type="match status" value="1"/>
</dbReference>
<reference evidence="7 8" key="1">
    <citation type="submission" date="2018-10" db="EMBL/GenBank/DDBJ databases">
        <title>Genome assembly for a Yunnan-Guizhou Plateau 3E fish, Anabarilius grahami (Regan), and its evolutionary and genetic applications.</title>
        <authorList>
            <person name="Jiang W."/>
        </authorList>
    </citation>
    <scope>NUCLEOTIDE SEQUENCE [LARGE SCALE GENOMIC DNA]</scope>
    <source>
        <strain evidence="7">AG-KIZ</strain>
        <tissue evidence="7">Muscle</tissue>
    </source>
</reference>
<evidence type="ECO:0000256" key="3">
    <source>
        <dbReference type="PIRSR" id="PIRSR606689-1"/>
    </source>
</evidence>
<evidence type="ECO:0000256" key="2">
    <source>
        <dbReference type="ARBA" id="ARBA00023134"/>
    </source>
</evidence>
<dbReference type="InterPro" id="IPR027417">
    <property type="entry name" value="P-loop_NTPase"/>
</dbReference>
<dbReference type="OrthoDB" id="14717at2759"/>